<evidence type="ECO:0000313" key="2">
    <source>
        <dbReference type="EMBL" id="QDG53945.1"/>
    </source>
</evidence>
<dbReference type="Proteomes" id="UP000315995">
    <property type="component" value="Chromosome"/>
</dbReference>
<feature type="region of interest" description="Disordered" evidence="1">
    <location>
        <begin position="27"/>
        <end position="67"/>
    </location>
</feature>
<reference evidence="2 3" key="1">
    <citation type="submission" date="2019-06" db="EMBL/GenBank/DDBJ databases">
        <title>Persicimonas caeni gen. nov., sp. nov., a predatory bacterium isolated from solar saltern.</title>
        <authorList>
            <person name="Wang S."/>
        </authorList>
    </citation>
    <scope>NUCLEOTIDE SEQUENCE [LARGE SCALE GENOMIC DNA]</scope>
    <source>
        <strain evidence="2 3">YN101</strain>
    </source>
</reference>
<feature type="compositionally biased region" description="Low complexity" evidence="1">
    <location>
        <begin position="40"/>
        <end position="54"/>
    </location>
</feature>
<dbReference type="InterPro" id="IPR011044">
    <property type="entry name" value="Quino_amine_DH_bsu"/>
</dbReference>
<organism evidence="2 3">
    <name type="scientific">Persicimonas caeni</name>
    <dbReference type="NCBI Taxonomy" id="2292766"/>
    <lineage>
        <taxon>Bacteria</taxon>
        <taxon>Deltaproteobacteria</taxon>
        <taxon>Bradymonadales</taxon>
        <taxon>Bradymonadaceae</taxon>
        <taxon>Persicimonas</taxon>
    </lineage>
</organism>
<keyword evidence="3" id="KW-1185">Reference proteome</keyword>
<dbReference type="AlphaFoldDB" id="A0A4Y6Q1R7"/>
<dbReference type="SUPFAM" id="SSF50969">
    <property type="entry name" value="YVTN repeat-like/Quinoprotein amine dehydrogenase"/>
    <property type="match status" value="2"/>
</dbReference>
<evidence type="ECO:0000256" key="1">
    <source>
        <dbReference type="SAM" id="MobiDB-lite"/>
    </source>
</evidence>
<gene>
    <name evidence="2" type="ORF">FIV42_25340</name>
</gene>
<dbReference type="Pfam" id="PF08309">
    <property type="entry name" value="LVIVD"/>
    <property type="match status" value="4"/>
</dbReference>
<dbReference type="PROSITE" id="PS51257">
    <property type="entry name" value="PROKAR_LIPOPROTEIN"/>
    <property type="match status" value="1"/>
</dbReference>
<dbReference type="InterPro" id="IPR013211">
    <property type="entry name" value="LVIVD"/>
</dbReference>
<name>A0A4Y6Q1R7_PERCE</name>
<accession>A0A5B8YFT9</accession>
<dbReference type="RefSeq" id="WP_141200395.1">
    <property type="nucleotide sequence ID" value="NZ_CP041186.1"/>
</dbReference>
<evidence type="ECO:0000313" key="3">
    <source>
        <dbReference type="Proteomes" id="UP000315995"/>
    </source>
</evidence>
<accession>A0A4Y6Q1R7</accession>
<feature type="compositionally biased region" description="Basic and acidic residues" evidence="1">
    <location>
        <begin position="27"/>
        <end position="38"/>
    </location>
</feature>
<dbReference type="OrthoDB" id="5378776at2"/>
<proteinExistence type="predicted"/>
<protein>
    <submittedName>
        <fullName evidence="2">Uncharacterized protein</fullName>
    </submittedName>
</protein>
<feature type="compositionally biased region" description="Polar residues" evidence="1">
    <location>
        <begin position="55"/>
        <end position="67"/>
    </location>
</feature>
<dbReference type="EMBL" id="CP041186">
    <property type="protein sequence ID" value="QDG53945.1"/>
    <property type="molecule type" value="Genomic_DNA"/>
</dbReference>
<sequence length="519" mass="55427">MRDRYGITLLCLLLALGGCRERRDTDMRPDAAAHDAATRVDGSGVDVSDADTSGTDTQSDADTWTSVAPSAPAQTCTFDMPELLFQRKVGRDGFIEHPDDSRDAAMSVAVEGEHAYVAAGQEGLLVFDISQVSAPRFVGGVQLQASTEDGEEPVSFRRVELDGGYAYVLQRWAPRDLWVIDVRDPASPTPVGSLQIDWASDTAWDGARDIIAIDAGRLAVSTTAGVQLYDLSDRAAPRLAATITSPGTVDTLAFRGNQLLTSEAYPQAYRSIRVFDVADLDAPDWIGQLQGVDADSEFAFAGDVAFAARRNEMLAVDLSDPATPTLLDTLELSTRVNGLDVADSTLYATTVLGGVAAVDISDPTSLRLRGRSPITRGMDDVEGIGELALVAAGYDGLVVIDFHNIEGSPKRHSFPARRRGFGASTDMAVANGFALVTGLEEGIELWRVDPVDAVARIGNIPTDEPTAQLEVRGDRAYVTGRGLYVFDIASPRQATLLGESQPIPRGAGCRASRPPRVCL</sequence>